<evidence type="ECO:0000313" key="1">
    <source>
        <dbReference type="EMBL" id="AHE40496.1"/>
    </source>
</evidence>
<gene>
    <name evidence="1" type="ORF">pFRL6_409</name>
</gene>
<geneLocation type="plasmid" evidence="1">
    <name>pFRL6</name>
</geneLocation>
<accession>V9ZAN1</accession>
<name>V9ZAN1_9ACTN</name>
<sequence>MALPTAGLTFDRPTGYVMPLIRAGMIEGEREGRPRGEAPEIAVLADCYQQFDYDGLQRLVMDVACTAAEATTMLAEISPLNQLEILQQFSARHTVEAAFGNTRNGGVVWGYIPAILRPIFQPETRPTMDEVLFEIDEKYGFATSMDFIVALANYTGAVIRQVSQTTGRTTEDTIQLLEGRAKVAWSQLDAYDTRDYMNR</sequence>
<protein>
    <submittedName>
        <fullName evidence="1">Uncharacterized protein</fullName>
    </submittedName>
</protein>
<dbReference type="RefSeq" id="WP_024127732.1">
    <property type="nucleotide sequence ID" value="NC_023286.1"/>
</dbReference>
<dbReference type="AlphaFoldDB" id="V9ZAN1"/>
<organism evidence="1">
    <name type="scientific">Streptomyces sp. F12</name>
    <dbReference type="NCBI Taxonomy" id="1436084"/>
    <lineage>
        <taxon>Bacteria</taxon>
        <taxon>Bacillati</taxon>
        <taxon>Actinomycetota</taxon>
        <taxon>Actinomycetes</taxon>
        <taxon>Kitasatosporales</taxon>
        <taxon>Streptomycetaceae</taxon>
        <taxon>Streptomyces</taxon>
    </lineage>
</organism>
<dbReference type="EMBL" id="KF602051">
    <property type="protein sequence ID" value="AHE40496.1"/>
    <property type="molecule type" value="Genomic_DNA"/>
</dbReference>
<reference evidence="1" key="1">
    <citation type="submission" date="2013-09" db="EMBL/GenBank/DDBJ databases">
        <title>Complete nucleotide sequence of Streptomyces linear plasmid pFRL6.</title>
        <authorList>
            <person name="Chen Z."/>
            <person name="Fang P."/>
            <person name="Qin Z."/>
        </authorList>
    </citation>
    <scope>NUCLEOTIDE SEQUENCE</scope>
    <source>
        <plasmid evidence="1">pFRL6</plasmid>
    </source>
</reference>
<proteinExistence type="predicted"/>
<keyword evidence="1" id="KW-0614">Plasmid</keyword>